<protein>
    <recommendedName>
        <fullName evidence="2">small monomeric GTPase</fullName>
        <ecNumber evidence="2">3.6.5.2</ecNumber>
    </recommendedName>
</protein>
<organism evidence="7 8">
    <name type="scientific">Xenotaenia resolanae</name>
    <dbReference type="NCBI Taxonomy" id="208358"/>
    <lineage>
        <taxon>Eukaryota</taxon>
        <taxon>Metazoa</taxon>
        <taxon>Chordata</taxon>
        <taxon>Craniata</taxon>
        <taxon>Vertebrata</taxon>
        <taxon>Euteleostomi</taxon>
        <taxon>Actinopterygii</taxon>
        <taxon>Neopterygii</taxon>
        <taxon>Teleostei</taxon>
        <taxon>Neoteleostei</taxon>
        <taxon>Acanthomorphata</taxon>
        <taxon>Ovalentaria</taxon>
        <taxon>Atherinomorphae</taxon>
        <taxon>Cyprinodontiformes</taxon>
        <taxon>Goodeidae</taxon>
        <taxon>Xenotaenia</taxon>
    </lineage>
</organism>
<dbReference type="Gene3D" id="3.40.50.300">
    <property type="entry name" value="P-loop containing nucleotide triphosphate hydrolases"/>
    <property type="match status" value="1"/>
</dbReference>
<comment type="caution">
    <text evidence="7">The sequence shown here is derived from an EMBL/GenBank/DDBJ whole genome shotgun (WGS) entry which is preliminary data.</text>
</comment>
<comment type="catalytic activity">
    <reaction evidence="6">
        <text>GTP + H2O = GDP + phosphate + H(+)</text>
        <dbReference type="Rhea" id="RHEA:19669"/>
        <dbReference type="ChEBI" id="CHEBI:15377"/>
        <dbReference type="ChEBI" id="CHEBI:15378"/>
        <dbReference type="ChEBI" id="CHEBI:37565"/>
        <dbReference type="ChEBI" id="CHEBI:43474"/>
        <dbReference type="ChEBI" id="CHEBI:58189"/>
        <dbReference type="EC" id="3.6.5.2"/>
    </reaction>
</comment>
<dbReference type="SMART" id="SM00173">
    <property type="entry name" value="RAS"/>
    <property type="match status" value="1"/>
</dbReference>
<evidence type="ECO:0000313" key="7">
    <source>
        <dbReference type="EMBL" id="MEQ2266798.1"/>
    </source>
</evidence>
<keyword evidence="8" id="KW-1185">Reference proteome</keyword>
<evidence type="ECO:0000256" key="1">
    <source>
        <dbReference type="ARBA" id="ARBA00008344"/>
    </source>
</evidence>
<dbReference type="InterPro" id="IPR051065">
    <property type="entry name" value="Ras-related_GTPase"/>
</dbReference>
<dbReference type="Pfam" id="PF00071">
    <property type="entry name" value="Ras"/>
    <property type="match status" value="1"/>
</dbReference>
<proteinExistence type="inferred from homology"/>
<sequence length="118" mass="13448">MVLVYDICDRGSFEAIRQQLQLIRRSRKMSSLPVVIVGNKRDLQHHRRVSGEEGHLLALTERCGFFEVSAAETYHGVLLVFHRLVDLVRETRALRKSMAGVRGIVRSMSAVFGKKRAE</sequence>
<evidence type="ECO:0000256" key="3">
    <source>
        <dbReference type="ARBA" id="ARBA00022741"/>
    </source>
</evidence>
<evidence type="ECO:0000256" key="2">
    <source>
        <dbReference type="ARBA" id="ARBA00011984"/>
    </source>
</evidence>
<evidence type="ECO:0000313" key="8">
    <source>
        <dbReference type="Proteomes" id="UP001444071"/>
    </source>
</evidence>
<accession>A0ABV0WD20</accession>
<dbReference type="PANTHER" id="PTHR45704">
    <property type="entry name" value="RAS-LIKE FAMILY MEMBER 11"/>
    <property type="match status" value="1"/>
</dbReference>
<gene>
    <name evidence="7" type="ORF">XENORESO_018749</name>
</gene>
<name>A0ABV0WD20_9TELE</name>
<dbReference type="InterPro" id="IPR001806">
    <property type="entry name" value="Small_GTPase"/>
</dbReference>
<evidence type="ECO:0000256" key="4">
    <source>
        <dbReference type="ARBA" id="ARBA00022801"/>
    </source>
</evidence>
<evidence type="ECO:0000256" key="6">
    <source>
        <dbReference type="ARBA" id="ARBA00048098"/>
    </source>
</evidence>
<dbReference type="SUPFAM" id="SSF52540">
    <property type="entry name" value="P-loop containing nucleoside triphosphate hydrolases"/>
    <property type="match status" value="1"/>
</dbReference>
<keyword evidence="4" id="KW-0378">Hydrolase</keyword>
<dbReference type="EC" id="3.6.5.2" evidence="2"/>
<evidence type="ECO:0000256" key="5">
    <source>
        <dbReference type="ARBA" id="ARBA00023134"/>
    </source>
</evidence>
<dbReference type="SMART" id="SM00175">
    <property type="entry name" value="RAB"/>
    <property type="match status" value="1"/>
</dbReference>
<keyword evidence="3" id="KW-0547">Nucleotide-binding</keyword>
<dbReference type="PROSITE" id="PS51421">
    <property type="entry name" value="RAS"/>
    <property type="match status" value="1"/>
</dbReference>
<reference evidence="7 8" key="1">
    <citation type="submission" date="2021-06" db="EMBL/GenBank/DDBJ databases">
        <authorList>
            <person name="Palmer J.M."/>
        </authorList>
    </citation>
    <scope>NUCLEOTIDE SEQUENCE [LARGE SCALE GENOMIC DNA]</scope>
    <source>
        <strain evidence="7 8">XR_2019</strain>
        <tissue evidence="7">Muscle</tissue>
    </source>
</reference>
<keyword evidence="5" id="KW-0342">GTP-binding</keyword>
<dbReference type="EMBL" id="JAHRIM010040712">
    <property type="protein sequence ID" value="MEQ2266798.1"/>
    <property type="molecule type" value="Genomic_DNA"/>
</dbReference>
<dbReference type="PROSITE" id="PS51419">
    <property type="entry name" value="RAB"/>
    <property type="match status" value="1"/>
</dbReference>
<dbReference type="Proteomes" id="UP001444071">
    <property type="component" value="Unassembled WGS sequence"/>
</dbReference>
<dbReference type="InterPro" id="IPR027417">
    <property type="entry name" value="P-loop_NTPase"/>
</dbReference>
<comment type="similarity">
    <text evidence="1">Belongs to the small GTPase superfamily. Ras family.</text>
</comment>